<accession>A0A0D2NMM0</accession>
<dbReference type="RefSeq" id="XP_013904875.1">
    <property type="nucleotide sequence ID" value="XM_014049421.1"/>
</dbReference>
<organism evidence="2 3">
    <name type="scientific">Monoraphidium neglectum</name>
    <dbReference type="NCBI Taxonomy" id="145388"/>
    <lineage>
        <taxon>Eukaryota</taxon>
        <taxon>Viridiplantae</taxon>
        <taxon>Chlorophyta</taxon>
        <taxon>core chlorophytes</taxon>
        <taxon>Chlorophyceae</taxon>
        <taxon>CS clade</taxon>
        <taxon>Sphaeropleales</taxon>
        <taxon>Selenastraceae</taxon>
        <taxon>Monoraphidium</taxon>
    </lineage>
</organism>
<protein>
    <submittedName>
        <fullName evidence="2">Uncharacterized protein</fullName>
    </submittedName>
</protein>
<dbReference type="EMBL" id="KK100447">
    <property type="protein sequence ID" value="KIZ05856.1"/>
    <property type="molecule type" value="Genomic_DNA"/>
</dbReference>
<keyword evidence="3" id="KW-1185">Reference proteome</keyword>
<dbReference type="Proteomes" id="UP000054498">
    <property type="component" value="Unassembled WGS sequence"/>
</dbReference>
<evidence type="ECO:0000313" key="3">
    <source>
        <dbReference type="Proteomes" id="UP000054498"/>
    </source>
</evidence>
<name>A0A0D2NMM0_9CHLO</name>
<proteinExistence type="predicted"/>
<reference evidence="2 3" key="1">
    <citation type="journal article" date="2013" name="BMC Genomics">
        <title>Reconstruction of the lipid metabolism for the microalga Monoraphidium neglectum from its genome sequence reveals characteristics suitable for biofuel production.</title>
        <authorList>
            <person name="Bogen C."/>
            <person name="Al-Dilaimi A."/>
            <person name="Albersmeier A."/>
            <person name="Wichmann J."/>
            <person name="Grundmann M."/>
            <person name="Rupp O."/>
            <person name="Lauersen K.J."/>
            <person name="Blifernez-Klassen O."/>
            <person name="Kalinowski J."/>
            <person name="Goesmann A."/>
            <person name="Mussgnug J.H."/>
            <person name="Kruse O."/>
        </authorList>
    </citation>
    <scope>NUCLEOTIDE SEQUENCE [LARGE SCALE GENOMIC DNA]</scope>
    <source>
        <strain evidence="2 3">SAG 48.87</strain>
    </source>
</reference>
<dbReference type="KEGG" id="mng:MNEG_2097"/>
<evidence type="ECO:0000256" key="1">
    <source>
        <dbReference type="SAM" id="Coils"/>
    </source>
</evidence>
<feature type="coiled-coil region" evidence="1">
    <location>
        <begin position="66"/>
        <end position="93"/>
    </location>
</feature>
<keyword evidence="1" id="KW-0175">Coiled coil</keyword>
<sequence length="115" mass="11494">MGAAVTGTASEEARAAASIVLRGIANAGHAGAVAVALRPCLVSPADDAERGRARAALMEFLPAPSVDVLEAVAREAEIEAAALRAEVAELRTIPVNTRAAIIELAAAAAAAASRK</sequence>
<dbReference type="AlphaFoldDB" id="A0A0D2NMM0"/>
<dbReference type="GeneID" id="25734975"/>
<gene>
    <name evidence="2" type="ORF">MNEG_2097</name>
</gene>
<evidence type="ECO:0000313" key="2">
    <source>
        <dbReference type="EMBL" id="KIZ05856.1"/>
    </source>
</evidence>